<dbReference type="EMBL" id="CM029053">
    <property type="protein sequence ID" value="KAG2548199.1"/>
    <property type="molecule type" value="Genomic_DNA"/>
</dbReference>
<evidence type="ECO:0000313" key="3">
    <source>
        <dbReference type="Proteomes" id="UP000823388"/>
    </source>
</evidence>
<gene>
    <name evidence="2" type="ORF">PVAP13_9KG151255</name>
</gene>
<evidence type="ECO:0008006" key="4">
    <source>
        <dbReference type="Google" id="ProtNLM"/>
    </source>
</evidence>
<dbReference type="Proteomes" id="UP000823388">
    <property type="component" value="Chromosome 9K"/>
</dbReference>
<keyword evidence="3" id="KW-1185">Reference proteome</keyword>
<dbReference type="AlphaFoldDB" id="A0A8T0NIW8"/>
<evidence type="ECO:0000256" key="1">
    <source>
        <dbReference type="SAM" id="SignalP"/>
    </source>
</evidence>
<proteinExistence type="predicted"/>
<sequence>MKRNWRCLHLCFFSLSPIQSIAHLYVQENELVLVRNMLLPTATFIKLQPHTTDFLHAADLGPGLSARNPFSPFDPTIPARLS</sequence>
<name>A0A8T0NIW8_PANVG</name>
<comment type="caution">
    <text evidence="2">The sequence shown here is derived from an EMBL/GenBank/DDBJ whole genome shotgun (WGS) entry which is preliminary data.</text>
</comment>
<evidence type="ECO:0000313" key="2">
    <source>
        <dbReference type="EMBL" id="KAG2548199.1"/>
    </source>
</evidence>
<protein>
    <recommendedName>
        <fullName evidence="4">Secreted protein</fullName>
    </recommendedName>
</protein>
<reference evidence="2" key="1">
    <citation type="submission" date="2020-05" db="EMBL/GenBank/DDBJ databases">
        <title>WGS assembly of Panicum virgatum.</title>
        <authorList>
            <person name="Lovell J.T."/>
            <person name="Jenkins J."/>
            <person name="Shu S."/>
            <person name="Juenger T.E."/>
            <person name="Schmutz J."/>
        </authorList>
    </citation>
    <scope>NUCLEOTIDE SEQUENCE</scope>
    <source>
        <strain evidence="2">AP13</strain>
    </source>
</reference>
<feature type="signal peptide" evidence="1">
    <location>
        <begin position="1"/>
        <end position="22"/>
    </location>
</feature>
<feature type="chain" id="PRO_5035812080" description="Secreted protein" evidence="1">
    <location>
        <begin position="23"/>
        <end position="82"/>
    </location>
</feature>
<keyword evidence="1" id="KW-0732">Signal</keyword>
<accession>A0A8T0NIW8</accession>
<organism evidence="2 3">
    <name type="scientific">Panicum virgatum</name>
    <name type="common">Blackwell switchgrass</name>
    <dbReference type="NCBI Taxonomy" id="38727"/>
    <lineage>
        <taxon>Eukaryota</taxon>
        <taxon>Viridiplantae</taxon>
        <taxon>Streptophyta</taxon>
        <taxon>Embryophyta</taxon>
        <taxon>Tracheophyta</taxon>
        <taxon>Spermatophyta</taxon>
        <taxon>Magnoliopsida</taxon>
        <taxon>Liliopsida</taxon>
        <taxon>Poales</taxon>
        <taxon>Poaceae</taxon>
        <taxon>PACMAD clade</taxon>
        <taxon>Panicoideae</taxon>
        <taxon>Panicodae</taxon>
        <taxon>Paniceae</taxon>
        <taxon>Panicinae</taxon>
        <taxon>Panicum</taxon>
        <taxon>Panicum sect. Hiantes</taxon>
    </lineage>
</organism>